<organism evidence="2 3">
    <name type="scientific">Eimeria necatrix</name>
    <dbReference type="NCBI Taxonomy" id="51315"/>
    <lineage>
        <taxon>Eukaryota</taxon>
        <taxon>Sar</taxon>
        <taxon>Alveolata</taxon>
        <taxon>Apicomplexa</taxon>
        <taxon>Conoidasida</taxon>
        <taxon>Coccidia</taxon>
        <taxon>Eucoccidiorida</taxon>
        <taxon>Eimeriorina</taxon>
        <taxon>Eimeriidae</taxon>
        <taxon>Eimeria</taxon>
    </lineage>
</organism>
<dbReference type="RefSeq" id="XP_013436387.1">
    <property type="nucleotide sequence ID" value="XM_013580933.1"/>
</dbReference>
<dbReference type="Proteomes" id="UP000030754">
    <property type="component" value="Unassembled WGS sequence"/>
</dbReference>
<proteinExistence type="predicted"/>
<accession>U6N1V0</accession>
<reference evidence="2" key="2">
    <citation type="submission" date="2013-10" db="EMBL/GenBank/DDBJ databases">
        <authorList>
            <person name="Aslett M."/>
        </authorList>
    </citation>
    <scope>NUCLEOTIDE SEQUENCE [LARGE SCALE GENOMIC DNA]</scope>
    <source>
        <strain evidence="2">Houghton</strain>
    </source>
</reference>
<keyword evidence="3" id="KW-1185">Reference proteome</keyword>
<reference evidence="2" key="1">
    <citation type="submission" date="2013-10" db="EMBL/GenBank/DDBJ databases">
        <title>Genomic analysis of the causative agents of coccidiosis in chickens.</title>
        <authorList>
            <person name="Reid A.J."/>
            <person name="Blake D."/>
            <person name="Billington K."/>
            <person name="Browne H."/>
            <person name="Dunn M."/>
            <person name="Hung S."/>
            <person name="Kawahara F."/>
            <person name="Miranda-Saavedra D."/>
            <person name="Mourier T."/>
            <person name="Nagra H."/>
            <person name="Otto T.D."/>
            <person name="Rawlings N."/>
            <person name="Sanchez A."/>
            <person name="Sanders M."/>
            <person name="Subramaniam C."/>
            <person name="Tay Y."/>
            <person name="Dear P."/>
            <person name="Doerig C."/>
            <person name="Gruber A."/>
            <person name="Parkinson J."/>
            <person name="Shirley M."/>
            <person name="Wan K.L."/>
            <person name="Berriman M."/>
            <person name="Tomley F."/>
            <person name="Pain A."/>
        </authorList>
    </citation>
    <scope>NUCLEOTIDE SEQUENCE [LARGE SCALE GENOMIC DNA]</scope>
    <source>
        <strain evidence="2">Houghton</strain>
    </source>
</reference>
<dbReference type="EMBL" id="HG725115">
    <property type="protein sequence ID" value="CDJ67920.1"/>
    <property type="molecule type" value="Genomic_DNA"/>
</dbReference>
<dbReference type="Gene3D" id="3.90.640.70">
    <property type="match status" value="1"/>
</dbReference>
<dbReference type="AlphaFoldDB" id="U6N1V0"/>
<dbReference type="VEuPathDB" id="ToxoDB:ENH_00044660"/>
<dbReference type="GeneID" id="25474622"/>
<protein>
    <submittedName>
        <fullName evidence="2">Uncharacterized protein</fullName>
    </submittedName>
</protein>
<sequence length="201" mass="21153">MESLGRSYLQQRAKTQWFWNLFKSKNKDKEEKETAAAAAAAKEGAAANGAAAAAADGAAAALDAHGASGASGGAPQNAEETQGAPQDPEETQGAPQDPEETQGAPQEKETVPVTPSVLQAQLDLECEVAFPGGGRMAARALEGTVYCLLLESLNLQKMGTCLDVCLQAFNCPGKPRQGAQKHLLPLDRHELLKRWCSEPPS</sequence>
<evidence type="ECO:0000313" key="2">
    <source>
        <dbReference type="EMBL" id="CDJ67920.1"/>
    </source>
</evidence>
<feature type="compositionally biased region" description="Low complexity" evidence="1">
    <location>
        <begin position="35"/>
        <end position="68"/>
    </location>
</feature>
<evidence type="ECO:0000313" key="3">
    <source>
        <dbReference type="Proteomes" id="UP000030754"/>
    </source>
</evidence>
<evidence type="ECO:0000256" key="1">
    <source>
        <dbReference type="SAM" id="MobiDB-lite"/>
    </source>
</evidence>
<feature type="region of interest" description="Disordered" evidence="1">
    <location>
        <begin position="27"/>
        <end position="113"/>
    </location>
</feature>
<gene>
    <name evidence="2" type="ORF">ENH_00044660</name>
</gene>
<name>U6N1V0_9EIME</name>